<protein>
    <submittedName>
        <fullName evidence="3">Uncharacterized protein</fullName>
    </submittedName>
</protein>
<feature type="region of interest" description="Disordered" evidence="1">
    <location>
        <begin position="1576"/>
        <end position="1595"/>
    </location>
</feature>
<feature type="region of interest" description="Disordered" evidence="1">
    <location>
        <begin position="558"/>
        <end position="720"/>
    </location>
</feature>
<feature type="compositionally biased region" description="Polar residues" evidence="1">
    <location>
        <begin position="1706"/>
        <end position="1724"/>
    </location>
</feature>
<feature type="compositionally biased region" description="Basic and acidic residues" evidence="1">
    <location>
        <begin position="802"/>
        <end position="812"/>
    </location>
</feature>
<evidence type="ECO:0000256" key="2">
    <source>
        <dbReference type="SAM" id="SignalP"/>
    </source>
</evidence>
<feature type="region of interest" description="Disordered" evidence="1">
    <location>
        <begin position="411"/>
        <end position="534"/>
    </location>
</feature>
<feature type="region of interest" description="Disordered" evidence="1">
    <location>
        <begin position="1197"/>
        <end position="1216"/>
    </location>
</feature>
<organism evidence="3 4">
    <name type="scientific">Stylophora pistillata</name>
    <name type="common">Smooth cauliflower coral</name>
    <dbReference type="NCBI Taxonomy" id="50429"/>
    <lineage>
        <taxon>Eukaryota</taxon>
        <taxon>Metazoa</taxon>
        <taxon>Cnidaria</taxon>
        <taxon>Anthozoa</taxon>
        <taxon>Hexacorallia</taxon>
        <taxon>Scleractinia</taxon>
        <taxon>Astrocoeniina</taxon>
        <taxon>Pocilloporidae</taxon>
        <taxon>Stylophora</taxon>
    </lineage>
</organism>
<feature type="signal peptide" evidence="2">
    <location>
        <begin position="1"/>
        <end position="23"/>
    </location>
</feature>
<proteinExistence type="predicted"/>
<keyword evidence="2" id="KW-0732">Signal</keyword>
<dbReference type="OrthoDB" id="5978351at2759"/>
<evidence type="ECO:0000313" key="4">
    <source>
        <dbReference type="Proteomes" id="UP000225706"/>
    </source>
</evidence>
<dbReference type="Gene3D" id="3.10.20.90">
    <property type="entry name" value="Phosphatidylinositol 3-kinase Catalytic Subunit, Chain A, domain 1"/>
    <property type="match status" value="1"/>
</dbReference>
<feature type="compositionally biased region" description="Polar residues" evidence="1">
    <location>
        <begin position="1139"/>
        <end position="1149"/>
    </location>
</feature>
<feature type="region of interest" description="Disordered" evidence="1">
    <location>
        <begin position="1768"/>
        <end position="1813"/>
    </location>
</feature>
<feature type="compositionally biased region" description="Polar residues" evidence="1">
    <location>
        <begin position="510"/>
        <end position="527"/>
    </location>
</feature>
<feature type="region of interest" description="Disordered" evidence="1">
    <location>
        <begin position="1618"/>
        <end position="1740"/>
    </location>
</feature>
<feature type="compositionally biased region" description="Polar residues" evidence="1">
    <location>
        <begin position="614"/>
        <end position="628"/>
    </location>
</feature>
<feature type="compositionally biased region" description="Basic and acidic residues" evidence="1">
    <location>
        <begin position="691"/>
        <end position="709"/>
    </location>
</feature>
<evidence type="ECO:0000256" key="1">
    <source>
        <dbReference type="SAM" id="MobiDB-lite"/>
    </source>
</evidence>
<dbReference type="InterPro" id="IPR032675">
    <property type="entry name" value="LRR_dom_sf"/>
</dbReference>
<comment type="caution">
    <text evidence="3">The sequence shown here is derived from an EMBL/GenBank/DDBJ whole genome shotgun (WGS) entry which is preliminary data.</text>
</comment>
<feature type="region of interest" description="Disordered" evidence="1">
    <location>
        <begin position="2083"/>
        <end position="2139"/>
    </location>
</feature>
<feature type="compositionally biased region" description="Basic and acidic residues" evidence="1">
    <location>
        <begin position="1661"/>
        <end position="1674"/>
    </location>
</feature>
<accession>A0A2B4RPY2</accession>
<dbReference type="Proteomes" id="UP000225706">
    <property type="component" value="Unassembled WGS sequence"/>
</dbReference>
<feature type="compositionally biased region" description="Polar residues" evidence="1">
    <location>
        <begin position="1675"/>
        <end position="1696"/>
    </location>
</feature>
<dbReference type="STRING" id="50429.A0A2B4RPY2"/>
<feature type="compositionally biased region" description="Polar residues" evidence="1">
    <location>
        <begin position="2018"/>
        <end position="2028"/>
    </location>
</feature>
<reference evidence="4" key="1">
    <citation type="journal article" date="2017" name="bioRxiv">
        <title>Comparative analysis of the genomes of Stylophora pistillata and Acropora digitifera provides evidence for extensive differences between species of corals.</title>
        <authorList>
            <person name="Voolstra C.R."/>
            <person name="Li Y."/>
            <person name="Liew Y.J."/>
            <person name="Baumgarten S."/>
            <person name="Zoccola D."/>
            <person name="Flot J.-F."/>
            <person name="Tambutte S."/>
            <person name="Allemand D."/>
            <person name="Aranda M."/>
        </authorList>
    </citation>
    <scope>NUCLEOTIDE SEQUENCE [LARGE SCALE GENOMIC DNA]</scope>
</reference>
<feature type="region of interest" description="Disordered" evidence="1">
    <location>
        <begin position="883"/>
        <end position="953"/>
    </location>
</feature>
<feature type="region of interest" description="Disordered" evidence="1">
    <location>
        <begin position="1832"/>
        <end position="1886"/>
    </location>
</feature>
<feature type="chain" id="PRO_5012880111" evidence="2">
    <location>
        <begin position="24"/>
        <end position="2223"/>
    </location>
</feature>
<dbReference type="Gene3D" id="3.80.10.10">
    <property type="entry name" value="Ribonuclease Inhibitor"/>
    <property type="match status" value="1"/>
</dbReference>
<feature type="compositionally biased region" description="Pro residues" evidence="1">
    <location>
        <begin position="1623"/>
        <end position="1634"/>
    </location>
</feature>
<feature type="compositionally biased region" description="Low complexity" evidence="1">
    <location>
        <begin position="1919"/>
        <end position="1932"/>
    </location>
</feature>
<gene>
    <name evidence="3" type="ORF">AWC38_SpisGene15067</name>
</gene>
<feature type="region of interest" description="Disordered" evidence="1">
    <location>
        <begin position="1293"/>
        <end position="1320"/>
    </location>
</feature>
<feature type="compositionally biased region" description="Basic and acidic residues" evidence="1">
    <location>
        <begin position="666"/>
        <end position="679"/>
    </location>
</feature>
<dbReference type="SUPFAM" id="SSF52047">
    <property type="entry name" value="RNI-like"/>
    <property type="match status" value="1"/>
</dbReference>
<sequence>MIDRARTWSEFLSLINVFQFVCGLSDKGAVKVLEHLTSLRISDPELDLSRIIPDEQSETIVTFRPATGEQKYFFGVVHDSFKEVRSKIELWRRYLNCTVGIIYASPGRRSNSDIVPERKIFDEVLVRGVVWDDCGLLDISRRVKNEMRCFQTIIRNCKNLESIEIWQSNENALECLQQIPNPLTCQLKVASDSRLTSSRVLKLAGLLPRFNNVNTLDLDFGICSVEAVVKLVSCIKHRTLELLTLRFISLTQATAAALGRSLPKLTSLKKLVFWGMVGSTLQVEEMEALLRGYDETFLAVNLLDFSNFNLRGCLAPLSFRFFPGMTCSKVLQLIFPSGIKKSYRVCLDMTVKQLVMRVCSRENLNPRHHSLQYIDFKHEFIDTSSTVDEIEVKQVRLMDKRVLRRNSGNTLTITNSSVTDDDATSNDPLNNTHLRKSCGDEMEADNSLPGEDKESKITLPQRSKSLEGLSDDKHENAQKHSSSNGCVPPSMRRMDGEHSSSKKPPIRPLQPQSSKSVTPPKNQTGHVSNGALKELPLSPLKSDIMYASSPELSVCSKKSNESLVFNGNIKTSTPDTKRKRRAAPPPPPRPAAPKALFTEKKTDIHANGAAVKTNPPSMASSTTPQVSAASDGKLKTSNKKRPAPPRPDRPPPPQLAPRLTTQGSQGRKDVAEDKREKDASVLLEQNKGITRRPDRLPLPPKVERHRSDSQEEVDGNNRRGLPIFIPPPPPDELPPPLDECETPVGPLTDIEADILEGAVTDGFPMTMNGLVGIHEIGMFAVSGINDARAQAIQAEPDEEQESKEHRTPKAKQEVSLAPAPEQETLPVVPPPPFYSEPESLQDTTQLNADKTPLVPPPVVPKSVFDDIPPPVIEAQTVQTGLENDVKDHDSGFDQGPESLIITPPLDQAKDVPLEHREDPDSGSSLDVVSTIPPPADFETRPLTPPCQFANPTMAPPEEFIYVEDGKNEEELPKEEKLGKKLNINEGLLPWVDETQASFDATIPPEVSNDRENEWVVVTVNTEESTPINENQSEHCVYKEAVETKSLDISRAIGVTDVFPKPTAQEGVNNHGEVSTAPEIFKNAERTTVTEKQSLGIQRSISSDKNKDMVTSQTIDVKESCKVESNEVILKDENSRRGEQSGSKQFSNTIVKPVEPEGGSISIVRETEIQVKAGVNIQQYSLPALTEDVKQDFQVKPAKPALQVKPPKPDLQVKPGKPEVKEKPVTIIQEAVVKVVPEAVNLRTELERPDPQEVRGNFEKHSKPEKPEIKAKPVAPVKEAEGMFDVQRNAPLEAAKQEPGVKMKQPKEIALNSEKLEARAKPSHLVRDKEFSDINSNAVVIKVESLVRPEELESNVELASVTEAEVKVDTQHVRPLSFNSAAEAFRPNVKIPPVEQDQQVKAELPEQVTTYPIEEVTTQQSKPEVQMCFTTFKEEQNDHPTALPQSEPPKEVTVAGQTLFAQETPLETVSVERIEVVAEAPVTPQTKLVSSPGDKFKDLEAKLQKLDEKTVTSSPDFNKLESMAIPAPYKDATPTVQIKDPFSEDIIVAEMKEVESSDYEYYEALFKMETAEKSSGEVSTMQSMQKGNVVTERQPSVQDSFTTHMDLNSELSLDFKSFRQSPELPRPPSSSPPSVSPRGSTLPSPTALNSDRSTDSGFSPSEEPKGPASPDRKTFEVNSLSTSGTMAVQAQTVSTTPSEERRPKSVQAFSATQTDVKVDTGSVQVTKPHLSKRPVEVSSKLQRPLSMPAGIVTGDLKSEVVQDYSKITEAQARKSSSSYSTDGSSPSPGSSPVDSSKTELVDLPKPPPFTVPPLRRYSDLAADLSFISSAAKAAEKSNVSESKVDVPAKPPNLLLKRNPGTAVERPRSWVGPETDNKKKPLFGGSAFKPVSFNAQGKKSVRPIEFQVKSFTPPSAAPKQATSSSTSYADSATSVHSTFSVTERVGDNAELEKTSKPAPSVRSKPTVAKRTASRVSSLPQEELSSHQHGKPVPKLERSTSIPETKKTEPIATKYEIVYSNKHSTSQGSSKDTSDRGSRSDLPSPVILRDQTVGPSGVTPGRPHSAILTGSKFHIIPADEKLASRTVATDANKPATVQPKGVSWTQAKHQTNEENKPVLQPSTTTKPLPSAKTAAGADTKPLPAVVRRAKAENFDPTKRHSLPSYVIEGADGKKSSIKKSGNVETKFHFIVKEADTDTTVVPRGVVAAMKALREQQGTPEGELDLE</sequence>
<feature type="region of interest" description="Disordered" evidence="1">
    <location>
        <begin position="793"/>
        <end position="867"/>
    </location>
</feature>
<feature type="compositionally biased region" description="Polar residues" evidence="1">
    <location>
        <begin position="838"/>
        <end position="848"/>
    </location>
</feature>
<feature type="compositionally biased region" description="Polar residues" evidence="1">
    <location>
        <begin position="1640"/>
        <end position="1658"/>
    </location>
</feature>
<dbReference type="EMBL" id="LSMT01000315">
    <property type="protein sequence ID" value="PFX20484.1"/>
    <property type="molecule type" value="Genomic_DNA"/>
</dbReference>
<feature type="compositionally biased region" description="Basic and acidic residues" evidence="1">
    <location>
        <begin position="1129"/>
        <end position="1138"/>
    </location>
</feature>
<feature type="region of interest" description="Disordered" evidence="1">
    <location>
        <begin position="1129"/>
        <end position="1151"/>
    </location>
</feature>
<keyword evidence="4" id="KW-1185">Reference proteome</keyword>
<feature type="compositionally biased region" description="Basic and acidic residues" evidence="1">
    <location>
        <begin position="1294"/>
        <end position="1306"/>
    </location>
</feature>
<feature type="compositionally biased region" description="Basic and acidic residues" evidence="1">
    <location>
        <begin position="907"/>
        <end position="919"/>
    </location>
</feature>
<name>A0A2B4RPY2_STYPI</name>
<feature type="compositionally biased region" description="Basic and acidic residues" evidence="1">
    <location>
        <begin position="1942"/>
        <end position="1953"/>
    </location>
</feature>
<feature type="region of interest" description="Disordered" evidence="1">
    <location>
        <begin position="1909"/>
        <end position="2067"/>
    </location>
</feature>
<feature type="compositionally biased region" description="Polar residues" evidence="1">
    <location>
        <begin position="561"/>
        <end position="574"/>
    </location>
</feature>
<feature type="compositionally biased region" description="Basic and acidic residues" evidence="1">
    <location>
        <begin position="1991"/>
        <end position="2006"/>
    </location>
</feature>
<feature type="compositionally biased region" description="Low complexity" evidence="1">
    <location>
        <begin position="1774"/>
        <end position="1794"/>
    </location>
</feature>
<evidence type="ECO:0000313" key="3">
    <source>
        <dbReference type="EMBL" id="PFX20484.1"/>
    </source>
</evidence>